<dbReference type="EMBL" id="LR215048">
    <property type="protein sequence ID" value="VEU79856.1"/>
    <property type="molecule type" value="Genomic_DNA"/>
</dbReference>
<accession>A0A449BBP4</accession>
<evidence type="ECO:0000313" key="12">
    <source>
        <dbReference type="Proteomes" id="UP000289841"/>
    </source>
</evidence>
<keyword evidence="3" id="KW-0762">Sugar transport</keyword>
<dbReference type="GO" id="GO:0030288">
    <property type="term" value="C:outer membrane-bounded periplasmic space"/>
    <property type="evidence" value="ECO:0007669"/>
    <property type="project" value="TreeGrafter"/>
</dbReference>
<evidence type="ECO:0000256" key="6">
    <source>
        <dbReference type="ARBA" id="ARBA00022764"/>
    </source>
</evidence>
<keyword evidence="5" id="KW-0732">Signal</keyword>
<dbReference type="OrthoDB" id="9769193at2"/>
<name>A0A449BBP4_HAPAX</name>
<feature type="domain" description="Periplasmic binding protein" evidence="10">
    <location>
        <begin position="30"/>
        <end position="302"/>
    </location>
</feature>
<keyword evidence="7" id="KW-0106">Calcium</keyword>
<evidence type="ECO:0000259" key="10">
    <source>
        <dbReference type="Pfam" id="PF13407"/>
    </source>
</evidence>
<dbReference type="GO" id="GO:0030246">
    <property type="term" value="F:carbohydrate binding"/>
    <property type="evidence" value="ECO:0007669"/>
    <property type="project" value="InterPro"/>
</dbReference>
<evidence type="ECO:0000256" key="5">
    <source>
        <dbReference type="ARBA" id="ARBA00022729"/>
    </source>
</evidence>
<proteinExistence type="predicted"/>
<dbReference type="GO" id="GO:0046872">
    <property type="term" value="F:metal ion binding"/>
    <property type="evidence" value="ECO:0007669"/>
    <property type="project" value="UniProtKB-KW"/>
</dbReference>
<comment type="subunit">
    <text evidence="8">The ABC transporter complex is composed of one ATP-binding protein (MglA), two transmembrane proteins (MglC) and a solute-binding protein (MglB).</text>
</comment>
<comment type="subcellular location">
    <subcellularLocation>
        <location evidence="1">Cell envelope</location>
    </subcellularLocation>
</comment>
<evidence type="ECO:0000256" key="8">
    <source>
        <dbReference type="ARBA" id="ARBA00034323"/>
    </source>
</evidence>
<evidence type="ECO:0000256" key="1">
    <source>
        <dbReference type="ARBA" id="ARBA00004196"/>
    </source>
</evidence>
<keyword evidence="4" id="KW-0479">Metal-binding</keyword>
<evidence type="ECO:0000256" key="3">
    <source>
        <dbReference type="ARBA" id="ARBA00022597"/>
    </source>
</evidence>
<dbReference type="InterPro" id="IPR050555">
    <property type="entry name" value="Bact_Solute-Bind_Prot2"/>
</dbReference>
<gene>
    <name evidence="11" type="primary">mglB_1</name>
    <name evidence="11" type="ORF">NCTC10138_00209</name>
</gene>
<organism evidence="11 12">
    <name type="scientific">Haploplasma axanthum</name>
    <name type="common">Acholeplasma axanthum</name>
    <dbReference type="NCBI Taxonomy" id="29552"/>
    <lineage>
        <taxon>Bacteria</taxon>
        <taxon>Bacillati</taxon>
        <taxon>Mycoplasmatota</taxon>
        <taxon>Mollicutes</taxon>
        <taxon>Acholeplasmatales</taxon>
        <taxon>Acholeplasmataceae</taxon>
        <taxon>Haploplasma</taxon>
    </lineage>
</organism>
<dbReference type="CDD" id="cd01539">
    <property type="entry name" value="PBP1_GGBP"/>
    <property type="match status" value="1"/>
</dbReference>
<evidence type="ECO:0000256" key="9">
    <source>
        <dbReference type="ARBA" id="ARBA00034344"/>
    </source>
</evidence>
<dbReference type="Proteomes" id="UP000289841">
    <property type="component" value="Chromosome"/>
</dbReference>
<dbReference type="PROSITE" id="PS51257">
    <property type="entry name" value="PROKAR_LIPOPROTEIN"/>
    <property type="match status" value="1"/>
</dbReference>
<dbReference type="AlphaFoldDB" id="A0A449BBP4"/>
<evidence type="ECO:0000313" key="11">
    <source>
        <dbReference type="EMBL" id="VEU79856.1"/>
    </source>
</evidence>
<evidence type="ECO:0000256" key="7">
    <source>
        <dbReference type="ARBA" id="ARBA00022837"/>
    </source>
</evidence>
<keyword evidence="6" id="KW-0574">Periplasm</keyword>
<dbReference type="SUPFAM" id="SSF53822">
    <property type="entry name" value="Periplasmic binding protein-like I"/>
    <property type="match status" value="1"/>
</dbReference>
<dbReference type="KEGG" id="aaxa:NCTC10138_00209"/>
<sequence length="341" mass="36943">MKKIFLSISIFILGVVLVACSSKDEFKVDVFIYQYSDTYIGGVRSELERQLKDVNNVKYQFHDAAGSQETQNTQIDSAITAGTNLLVVNIVETASAATVITKAKTADLPIVFFNREISDAAVKSYSGKTAFIGTDPDEAGYMQGELAAEIILADYAKYDRNADGKIGYVMLRADLDNPEANGRTTYSVQEANKLLTAASKPALERLVADQMAGWDTATAKTLFDAVIADESILAKIDVVFANNDDMALGVIQSLKVKGFNGSDPTKQIIVLGVDATATAQEAIRRGEMAGSIKQDGEAMATALKVFIENVKDGKGFVEGTDYKFQTDVDKLRIPYAKYTGQ</sequence>
<reference evidence="11 12" key="1">
    <citation type="submission" date="2019-01" db="EMBL/GenBank/DDBJ databases">
        <authorList>
            <consortium name="Pathogen Informatics"/>
        </authorList>
    </citation>
    <scope>NUCLEOTIDE SEQUENCE [LARGE SCALE GENOMIC DNA]</scope>
    <source>
        <strain evidence="11 12">NCTC10138</strain>
    </source>
</reference>
<dbReference type="Gene3D" id="3.40.50.2300">
    <property type="match status" value="2"/>
</dbReference>
<dbReference type="InterPro" id="IPR044085">
    <property type="entry name" value="MglB-like_PBP1"/>
</dbReference>
<dbReference type="Pfam" id="PF13407">
    <property type="entry name" value="Peripla_BP_4"/>
    <property type="match status" value="1"/>
</dbReference>
<keyword evidence="2" id="KW-0813">Transport</keyword>
<dbReference type="RefSeq" id="WP_026390867.1">
    <property type="nucleotide sequence ID" value="NZ_LR215048.1"/>
</dbReference>
<protein>
    <recommendedName>
        <fullName evidence="9">D-galactose/methyl-galactoside binding periplasmic protein MglB</fullName>
    </recommendedName>
</protein>
<dbReference type="InterPro" id="IPR025997">
    <property type="entry name" value="SBP_2_dom"/>
</dbReference>
<dbReference type="InterPro" id="IPR028082">
    <property type="entry name" value="Peripla_BP_I"/>
</dbReference>
<keyword evidence="12" id="KW-1185">Reference proteome</keyword>
<dbReference type="PANTHER" id="PTHR30036">
    <property type="entry name" value="D-XYLOSE-BINDING PERIPLASMIC PROTEIN"/>
    <property type="match status" value="1"/>
</dbReference>
<dbReference type="PANTHER" id="PTHR30036:SF2">
    <property type="entry name" value="D-GALACTOSE_METHYL-GALACTOSIDE BINDING PERIPLASMIC PROTEIN MGLB"/>
    <property type="match status" value="1"/>
</dbReference>
<evidence type="ECO:0000256" key="2">
    <source>
        <dbReference type="ARBA" id="ARBA00022448"/>
    </source>
</evidence>
<dbReference type="STRING" id="1278311.GCA_000428705_01430"/>
<evidence type="ECO:0000256" key="4">
    <source>
        <dbReference type="ARBA" id="ARBA00022723"/>
    </source>
</evidence>